<accession>R2SQT9</accession>
<dbReference type="Proteomes" id="UP000013782">
    <property type="component" value="Unassembled WGS sequence"/>
</dbReference>
<evidence type="ECO:0000313" key="3">
    <source>
        <dbReference type="EMBL" id="EOH97635.1"/>
    </source>
</evidence>
<keyword evidence="1" id="KW-0732">Signal</keyword>
<dbReference type="SUPFAM" id="SSF53850">
    <property type="entry name" value="Periplasmic binding protein-like II"/>
    <property type="match status" value="1"/>
</dbReference>
<sequence length="537" mass="59141">MKKHQKVALGLLSALVLMLTACGGGGDTDDSGGGSSSGGSANGGNTLVVGMDSDLKTLDPAHGYEVYGNMVYYAMYDYLYRTYDSSTPEPSLAEEHELDDTQTVHTFKLKEGVKFSSGNDLTSKDVAFSINRTKNLKSNTSHHTENVKSVETPDDHTVVITLNEPDAAFLVKLANNSFAIVDSEVVKEHGGTDAEDASTKDTAEEWLNQNSAGSGAYVLSEWKQNVELVMERNEKYWGEVKNDKVICKEIPDVNTQIQNLKQGDIDIALGIGVDNASQLEGQDGVELKNYTGTTSTFLLMNDDPEIGGPMADAKVQEAVRRAINYKELLEICGDKAVLPLNIVPKGFTGALEKETDYMDLDKAKKLMEEAGYKDGFEVKFTVANFDTEGMSWTTIGQKIKDDLSKIGINAKIETSEIGVVIDSYREGKEQFLLMHWHPDYMDINNQLAFLPGETVGERANWSDPSNGKIGELQKTIETESDEDKRAAASEELQELLDKDMPYALLVQHPKVLAYRSNLDGVNYYEVQKINFQDVAIK</sequence>
<proteinExistence type="predicted"/>
<feature type="chain" id="PRO_5039706204" description="Solute-binding protein family 5 domain-containing protein" evidence="1">
    <location>
        <begin position="24"/>
        <end position="537"/>
    </location>
</feature>
<gene>
    <name evidence="3" type="ORF">UAU_00303</name>
</gene>
<dbReference type="PANTHER" id="PTHR30290:SF81">
    <property type="entry name" value="OLIGOPEPTIDE-BINDING PROTEIN OPPA"/>
    <property type="match status" value="1"/>
</dbReference>
<keyword evidence="4" id="KW-1185">Reference proteome</keyword>
<dbReference type="eggNOG" id="COG0747">
    <property type="taxonomic scope" value="Bacteria"/>
</dbReference>
<dbReference type="Gene3D" id="3.10.105.10">
    <property type="entry name" value="Dipeptide-binding Protein, Domain 3"/>
    <property type="match status" value="1"/>
</dbReference>
<evidence type="ECO:0000313" key="4">
    <source>
        <dbReference type="Proteomes" id="UP000013782"/>
    </source>
</evidence>
<dbReference type="RefSeq" id="WP_010755368.1">
    <property type="nucleotide sequence ID" value="NZ_ASWD01000002.1"/>
</dbReference>
<dbReference type="Pfam" id="PF00496">
    <property type="entry name" value="SBP_bac_5"/>
    <property type="match status" value="1"/>
</dbReference>
<dbReference type="STRING" id="160454.RV10_GL004826"/>
<dbReference type="InterPro" id="IPR000914">
    <property type="entry name" value="SBP_5_dom"/>
</dbReference>
<dbReference type="PIRSF" id="PIRSF002741">
    <property type="entry name" value="MppA"/>
    <property type="match status" value="1"/>
</dbReference>
<dbReference type="Gene3D" id="3.90.76.10">
    <property type="entry name" value="Dipeptide-binding Protein, Domain 1"/>
    <property type="match status" value="1"/>
</dbReference>
<name>R2SQT9_9ENTE</name>
<dbReference type="GO" id="GO:0015833">
    <property type="term" value="P:peptide transport"/>
    <property type="evidence" value="ECO:0007669"/>
    <property type="project" value="TreeGrafter"/>
</dbReference>
<dbReference type="GO" id="GO:0042597">
    <property type="term" value="C:periplasmic space"/>
    <property type="evidence" value="ECO:0007669"/>
    <property type="project" value="UniProtKB-ARBA"/>
</dbReference>
<feature type="domain" description="Solute-binding protein family 5" evidence="2">
    <location>
        <begin position="87"/>
        <end position="450"/>
    </location>
</feature>
<dbReference type="AlphaFoldDB" id="R2SQT9"/>
<dbReference type="PROSITE" id="PS51257">
    <property type="entry name" value="PROKAR_LIPOPROTEIN"/>
    <property type="match status" value="1"/>
</dbReference>
<dbReference type="PANTHER" id="PTHR30290">
    <property type="entry name" value="PERIPLASMIC BINDING COMPONENT OF ABC TRANSPORTER"/>
    <property type="match status" value="1"/>
</dbReference>
<dbReference type="InterPro" id="IPR039424">
    <property type="entry name" value="SBP_5"/>
</dbReference>
<dbReference type="GO" id="GO:1904680">
    <property type="term" value="F:peptide transmembrane transporter activity"/>
    <property type="evidence" value="ECO:0007669"/>
    <property type="project" value="TreeGrafter"/>
</dbReference>
<dbReference type="OrthoDB" id="9796817at2"/>
<dbReference type="EMBL" id="AJAQ01000001">
    <property type="protein sequence ID" value="EOH97635.1"/>
    <property type="molecule type" value="Genomic_DNA"/>
</dbReference>
<dbReference type="CDD" id="cd08512">
    <property type="entry name" value="PBP2_NikA_DppA_OppA_like_7"/>
    <property type="match status" value="1"/>
</dbReference>
<dbReference type="HOGENOM" id="CLU_017028_7_2_9"/>
<organism evidence="3 4">
    <name type="scientific">Enterococcus pallens ATCC BAA-351</name>
    <dbReference type="NCBI Taxonomy" id="1158607"/>
    <lineage>
        <taxon>Bacteria</taxon>
        <taxon>Bacillati</taxon>
        <taxon>Bacillota</taxon>
        <taxon>Bacilli</taxon>
        <taxon>Lactobacillales</taxon>
        <taxon>Enterococcaceae</taxon>
        <taxon>Enterococcus</taxon>
    </lineage>
</organism>
<dbReference type="InterPro" id="IPR030678">
    <property type="entry name" value="Peptide/Ni-bd"/>
</dbReference>
<feature type="signal peptide" evidence="1">
    <location>
        <begin position="1"/>
        <end position="23"/>
    </location>
</feature>
<dbReference type="Gene3D" id="3.40.190.10">
    <property type="entry name" value="Periplasmic binding protein-like II"/>
    <property type="match status" value="1"/>
</dbReference>
<protein>
    <recommendedName>
        <fullName evidence="2">Solute-binding protein family 5 domain-containing protein</fullName>
    </recommendedName>
</protein>
<reference evidence="3 4" key="1">
    <citation type="submission" date="2013-02" db="EMBL/GenBank/DDBJ databases">
        <title>The Genome Sequence of Enterococcus pallens BAA-351.</title>
        <authorList>
            <consortium name="The Broad Institute Genome Sequencing Platform"/>
            <consortium name="The Broad Institute Genome Sequencing Center for Infectious Disease"/>
            <person name="Earl A.M."/>
            <person name="Gilmore M.S."/>
            <person name="Lebreton F."/>
            <person name="Walker B."/>
            <person name="Young S.K."/>
            <person name="Zeng Q."/>
            <person name="Gargeya S."/>
            <person name="Fitzgerald M."/>
            <person name="Haas B."/>
            <person name="Abouelleil A."/>
            <person name="Alvarado L."/>
            <person name="Arachchi H.M."/>
            <person name="Berlin A.M."/>
            <person name="Chapman S.B."/>
            <person name="Dewar J."/>
            <person name="Goldberg J."/>
            <person name="Griggs A."/>
            <person name="Gujja S."/>
            <person name="Hansen M."/>
            <person name="Howarth C."/>
            <person name="Imamovic A."/>
            <person name="Larimer J."/>
            <person name="McCowan C."/>
            <person name="Murphy C."/>
            <person name="Neiman D."/>
            <person name="Pearson M."/>
            <person name="Priest M."/>
            <person name="Roberts A."/>
            <person name="Saif S."/>
            <person name="Shea T."/>
            <person name="Sisk P."/>
            <person name="Sykes S."/>
            <person name="Wortman J."/>
            <person name="Nusbaum C."/>
            <person name="Birren B."/>
        </authorList>
    </citation>
    <scope>NUCLEOTIDE SEQUENCE [LARGE SCALE GENOMIC DNA]</scope>
    <source>
        <strain evidence="3 4">ATCC BAA-351</strain>
    </source>
</reference>
<evidence type="ECO:0000259" key="2">
    <source>
        <dbReference type="Pfam" id="PF00496"/>
    </source>
</evidence>
<dbReference type="PATRIC" id="fig|1158607.3.peg.304"/>
<comment type="caution">
    <text evidence="3">The sequence shown here is derived from an EMBL/GenBank/DDBJ whole genome shotgun (WGS) entry which is preliminary data.</text>
</comment>
<evidence type="ECO:0000256" key="1">
    <source>
        <dbReference type="SAM" id="SignalP"/>
    </source>
</evidence>
<dbReference type="GO" id="GO:0043190">
    <property type="term" value="C:ATP-binding cassette (ABC) transporter complex"/>
    <property type="evidence" value="ECO:0007669"/>
    <property type="project" value="InterPro"/>
</dbReference>